<keyword evidence="9" id="KW-1185">Reference proteome</keyword>
<dbReference type="Pfam" id="PF04138">
    <property type="entry name" value="GtrA_DPMS_TM"/>
    <property type="match status" value="1"/>
</dbReference>
<dbReference type="InterPro" id="IPR051401">
    <property type="entry name" value="GtrA_CellWall_Glycosyl"/>
</dbReference>
<reference evidence="8 9" key="1">
    <citation type="submission" date="2016-10" db="EMBL/GenBank/DDBJ databases">
        <authorList>
            <person name="Varghese N."/>
            <person name="Submissions S."/>
        </authorList>
    </citation>
    <scope>NUCLEOTIDE SEQUENCE [LARGE SCALE GENOMIC DNA]</scope>
    <source>
        <strain evidence="8 9">DSM 14526</strain>
    </source>
</reference>
<evidence type="ECO:0000256" key="2">
    <source>
        <dbReference type="ARBA" id="ARBA00009399"/>
    </source>
</evidence>
<dbReference type="InterPro" id="IPR007267">
    <property type="entry name" value="GtrA_DPMS_TM"/>
</dbReference>
<proteinExistence type="inferred from homology"/>
<evidence type="ECO:0000313" key="9">
    <source>
        <dbReference type="Proteomes" id="UP000199042"/>
    </source>
</evidence>
<feature type="transmembrane region" description="Helical" evidence="6">
    <location>
        <begin position="114"/>
        <end position="133"/>
    </location>
</feature>
<comment type="similarity">
    <text evidence="2">Belongs to the GtrA family.</text>
</comment>
<feature type="transmembrane region" description="Helical" evidence="6">
    <location>
        <begin position="48"/>
        <end position="67"/>
    </location>
</feature>
<dbReference type="PANTHER" id="PTHR38459:SF1">
    <property type="entry name" value="PROPHAGE BACTOPRENOL-LINKED GLUCOSE TRANSLOCASE HOMOLOG"/>
    <property type="match status" value="1"/>
</dbReference>
<protein>
    <submittedName>
        <fullName evidence="8">Flippase GtrA (Transmembrane translocase of bactoprenol-linked glucose)</fullName>
    </submittedName>
</protein>
<comment type="caution">
    <text evidence="8">The sequence shown here is derived from an EMBL/GenBank/DDBJ whole genome shotgun (WGS) entry which is preliminary data.</text>
</comment>
<gene>
    <name evidence="8" type="ORF">SAMN04488525_103501</name>
</gene>
<evidence type="ECO:0000256" key="5">
    <source>
        <dbReference type="ARBA" id="ARBA00023136"/>
    </source>
</evidence>
<feature type="transmembrane region" description="Helical" evidence="6">
    <location>
        <begin position="21"/>
        <end position="42"/>
    </location>
</feature>
<evidence type="ECO:0000256" key="4">
    <source>
        <dbReference type="ARBA" id="ARBA00022989"/>
    </source>
</evidence>
<keyword evidence="3 6" id="KW-0812">Transmembrane</keyword>
<dbReference type="Proteomes" id="UP000199042">
    <property type="component" value="Unassembled WGS sequence"/>
</dbReference>
<comment type="subcellular location">
    <subcellularLocation>
        <location evidence="1">Membrane</location>
        <topology evidence="1">Multi-pass membrane protein</topology>
    </subcellularLocation>
</comment>
<evidence type="ECO:0000256" key="3">
    <source>
        <dbReference type="ARBA" id="ARBA00022692"/>
    </source>
</evidence>
<evidence type="ECO:0000259" key="7">
    <source>
        <dbReference type="Pfam" id="PF04138"/>
    </source>
</evidence>
<name>A0AB38A1F1_9LACT</name>
<evidence type="ECO:0000256" key="6">
    <source>
        <dbReference type="SAM" id="Phobius"/>
    </source>
</evidence>
<dbReference type="EMBL" id="FNQH01000003">
    <property type="protein sequence ID" value="SEA57617.1"/>
    <property type="molecule type" value="Genomic_DNA"/>
</dbReference>
<keyword evidence="5 6" id="KW-0472">Membrane</keyword>
<evidence type="ECO:0000313" key="8">
    <source>
        <dbReference type="EMBL" id="SEA57617.1"/>
    </source>
</evidence>
<dbReference type="GO" id="GO:0005886">
    <property type="term" value="C:plasma membrane"/>
    <property type="evidence" value="ECO:0007669"/>
    <property type="project" value="TreeGrafter"/>
</dbReference>
<dbReference type="GO" id="GO:0000271">
    <property type="term" value="P:polysaccharide biosynthetic process"/>
    <property type="evidence" value="ECO:0007669"/>
    <property type="project" value="InterPro"/>
</dbReference>
<dbReference type="PANTHER" id="PTHR38459">
    <property type="entry name" value="PROPHAGE BACTOPRENOL-LINKED GLUCOSE TRANSLOCASE HOMOLOG"/>
    <property type="match status" value="1"/>
</dbReference>
<feature type="transmembrane region" description="Helical" evidence="6">
    <location>
        <begin position="87"/>
        <end position="108"/>
    </location>
</feature>
<evidence type="ECO:0000256" key="1">
    <source>
        <dbReference type="ARBA" id="ARBA00004141"/>
    </source>
</evidence>
<organism evidence="8 9">
    <name type="scientific">Trichococcus collinsii</name>
    <dbReference type="NCBI Taxonomy" id="157076"/>
    <lineage>
        <taxon>Bacteria</taxon>
        <taxon>Bacillati</taxon>
        <taxon>Bacillota</taxon>
        <taxon>Bacilli</taxon>
        <taxon>Lactobacillales</taxon>
        <taxon>Carnobacteriaceae</taxon>
        <taxon>Trichococcus</taxon>
    </lineage>
</organism>
<accession>A0AB38A1F1</accession>
<feature type="domain" description="GtrA/DPMS transmembrane" evidence="7">
    <location>
        <begin position="23"/>
        <end position="138"/>
    </location>
</feature>
<keyword evidence="4 6" id="KW-1133">Transmembrane helix</keyword>
<dbReference type="AlphaFoldDB" id="A0AB38A1F1"/>
<sequence>MLTCRLTAGRGRTMTKLMAQVMKFGLVGVVATVLDFLILYILADFIGLHYLTAAALAFVAATLFNYAASMRYVFTSRFGEAEKRQELLLFVTLSVIGLGLNQVLMWLFVDQVELYYLVAKVAATVFVMAWNFISRKIWLEDKKVG</sequence>